<protein>
    <submittedName>
        <fullName evidence="1">Uncharacterized protein</fullName>
    </submittedName>
</protein>
<dbReference type="HOGENOM" id="CLU_098525_0_0_11"/>
<evidence type="ECO:0000313" key="1">
    <source>
        <dbReference type="EMBL" id="AIY19664.2"/>
    </source>
</evidence>
<dbReference type="PANTHER" id="PTHR40705:SF1">
    <property type="entry name" value="TRNA(ILE2) 2-AGMATINYLCYTIDINE SYNTHETASE TIAS"/>
    <property type="match status" value="1"/>
</dbReference>
<keyword evidence="2" id="KW-1185">Reference proteome</keyword>
<dbReference type="PANTHER" id="PTHR40705">
    <property type="entry name" value="TRNA(ILE2) 2-AGMATINYLCYTIDINE SYNTHETASE TIAS"/>
    <property type="match status" value="1"/>
</dbReference>
<dbReference type="STRING" id="2045.KR76_02440"/>
<reference evidence="1 2" key="1">
    <citation type="journal article" date="2015" name="Genome Announc.">
        <title>Complete Genome Sequence of Steroid-Transforming Nocardioides simplex VKM Ac-2033D.</title>
        <authorList>
            <person name="Shtratnikova V.Y."/>
            <person name="Schelkunov M.I."/>
            <person name="Pekov Y.A."/>
            <person name="Fokina V.V."/>
            <person name="Logacheva M.D."/>
            <person name="Sokolov S.L."/>
            <person name="Bragin E.Y."/>
            <person name="Ashapkin V.V."/>
            <person name="Donova M.V."/>
        </authorList>
    </citation>
    <scope>NUCLEOTIDE SEQUENCE [LARGE SCALE GENOMIC DNA]</scope>
    <source>
        <strain evidence="1 2">VKM Ac-2033D</strain>
    </source>
</reference>
<dbReference type="AlphaFoldDB" id="A0A0A1DQN1"/>
<dbReference type="GeneID" id="96607838"/>
<dbReference type="eggNOG" id="COG1571">
    <property type="taxonomic scope" value="Bacteria"/>
</dbReference>
<sequence>MSADGRASATDAVLLGIDDTDNESSPGTGYLAQQLLQELAALDLASPLGATRHQLLVDPRIPYTSHNSSACLLVAPGAGVDVVALHDAAAGFLRRHSAPGSDPGLAVARKADVADDVVAFGRRAKVDVLDQELAHATARRTGTLLSGLGGTEDGVIGALSAVGLHRSGADGFYLWLDGIRGFRAGRYRVEELYRLLHLSDARTLDGARPDGGTLVDVDPWVRPLHLEDGPVLLLEQGPGWRTAPKAEVRRH</sequence>
<dbReference type="Proteomes" id="UP000030300">
    <property type="component" value="Chromosome"/>
</dbReference>
<dbReference type="KEGG" id="psim:KR76_02440"/>
<evidence type="ECO:0000313" key="2">
    <source>
        <dbReference type="Proteomes" id="UP000030300"/>
    </source>
</evidence>
<dbReference type="EMBL" id="CP009896">
    <property type="protein sequence ID" value="AIY19664.2"/>
    <property type="molecule type" value="Genomic_DNA"/>
</dbReference>
<name>A0A0A1DQN1_NOCSI</name>
<gene>
    <name evidence="1" type="ORF">KR76_02440</name>
</gene>
<dbReference type="Gene3D" id="3.30.70.2200">
    <property type="match status" value="1"/>
</dbReference>
<accession>A0A0A1DQN1</accession>
<organism evidence="1 2">
    <name type="scientific">Nocardioides simplex</name>
    <name type="common">Arthrobacter simplex</name>
    <dbReference type="NCBI Taxonomy" id="2045"/>
    <lineage>
        <taxon>Bacteria</taxon>
        <taxon>Bacillati</taxon>
        <taxon>Actinomycetota</taxon>
        <taxon>Actinomycetes</taxon>
        <taxon>Propionibacteriales</taxon>
        <taxon>Nocardioidaceae</taxon>
        <taxon>Pimelobacter</taxon>
    </lineage>
</organism>
<dbReference type="RefSeq" id="WP_052138154.1">
    <property type="nucleotide sequence ID" value="NZ_BJMC01000005.1"/>
</dbReference>
<dbReference type="OrthoDB" id="270233at2"/>
<proteinExistence type="predicted"/>